<reference evidence="1" key="1">
    <citation type="journal article" date="2023" name="Science">
        <title>Genome structures resolve the early diversification of teleost fishes.</title>
        <authorList>
            <person name="Parey E."/>
            <person name="Louis A."/>
            <person name="Montfort J."/>
            <person name="Bouchez O."/>
            <person name="Roques C."/>
            <person name="Iampietro C."/>
            <person name="Lluch J."/>
            <person name="Castinel A."/>
            <person name="Donnadieu C."/>
            <person name="Desvignes T."/>
            <person name="Floi Bucao C."/>
            <person name="Jouanno E."/>
            <person name="Wen M."/>
            <person name="Mejri S."/>
            <person name="Dirks R."/>
            <person name="Jansen H."/>
            <person name="Henkel C."/>
            <person name="Chen W.J."/>
            <person name="Zahm M."/>
            <person name="Cabau C."/>
            <person name="Klopp C."/>
            <person name="Thompson A.W."/>
            <person name="Robinson-Rechavi M."/>
            <person name="Braasch I."/>
            <person name="Lecointre G."/>
            <person name="Bobe J."/>
            <person name="Postlethwait J.H."/>
            <person name="Berthelot C."/>
            <person name="Roest Crollius H."/>
            <person name="Guiguen Y."/>
        </authorList>
    </citation>
    <scope>NUCLEOTIDE SEQUENCE</scope>
    <source>
        <strain evidence="1">NC1722</strain>
    </source>
</reference>
<proteinExistence type="predicted"/>
<comment type="caution">
    <text evidence="1">The sequence shown here is derived from an EMBL/GenBank/DDBJ whole genome shotgun (WGS) entry which is preliminary data.</text>
</comment>
<name>A0AAD7SBI0_9TELE</name>
<organism evidence="1 2">
    <name type="scientific">Aldrovandia affinis</name>
    <dbReference type="NCBI Taxonomy" id="143900"/>
    <lineage>
        <taxon>Eukaryota</taxon>
        <taxon>Metazoa</taxon>
        <taxon>Chordata</taxon>
        <taxon>Craniata</taxon>
        <taxon>Vertebrata</taxon>
        <taxon>Euteleostomi</taxon>
        <taxon>Actinopterygii</taxon>
        <taxon>Neopterygii</taxon>
        <taxon>Teleostei</taxon>
        <taxon>Notacanthiformes</taxon>
        <taxon>Halosauridae</taxon>
        <taxon>Aldrovandia</taxon>
    </lineage>
</organism>
<dbReference type="Proteomes" id="UP001221898">
    <property type="component" value="Unassembled WGS sequence"/>
</dbReference>
<evidence type="ECO:0000313" key="1">
    <source>
        <dbReference type="EMBL" id="KAJ8399277.1"/>
    </source>
</evidence>
<sequence length="70" mass="7463">MPAAGTGIGTALPGTELRRRGGRLQHLRLQRFLFVSASSPKSHGTSHLRTSLVPVLSSRASRSLHCTLTA</sequence>
<dbReference type="EMBL" id="JAINUG010000084">
    <property type="protein sequence ID" value="KAJ8399277.1"/>
    <property type="molecule type" value="Genomic_DNA"/>
</dbReference>
<evidence type="ECO:0000313" key="2">
    <source>
        <dbReference type="Proteomes" id="UP001221898"/>
    </source>
</evidence>
<gene>
    <name evidence="1" type="ORF">AAFF_G00413150</name>
</gene>
<protein>
    <submittedName>
        <fullName evidence="1">Uncharacterized protein</fullName>
    </submittedName>
</protein>
<keyword evidence="2" id="KW-1185">Reference proteome</keyword>
<dbReference type="AlphaFoldDB" id="A0AAD7SBI0"/>
<accession>A0AAD7SBI0</accession>